<organism evidence="3">
    <name type="scientific">Gibberella zeae</name>
    <name type="common">Wheat head blight fungus</name>
    <name type="synonym">Fusarium graminearum</name>
    <dbReference type="NCBI Taxonomy" id="5518"/>
    <lineage>
        <taxon>Eukaryota</taxon>
        <taxon>Fungi</taxon>
        <taxon>Dikarya</taxon>
        <taxon>Ascomycota</taxon>
        <taxon>Pezizomycotina</taxon>
        <taxon>Sordariomycetes</taxon>
        <taxon>Hypocreomycetidae</taxon>
        <taxon>Hypocreales</taxon>
        <taxon>Nectriaceae</taxon>
        <taxon>Fusarium</taxon>
    </lineage>
</organism>
<evidence type="ECO:0000256" key="1">
    <source>
        <dbReference type="SAM" id="MobiDB-lite"/>
    </source>
</evidence>
<dbReference type="Proteomes" id="UP000746612">
    <property type="component" value="Unassembled WGS sequence"/>
</dbReference>
<name>A0A4E9EEC6_GIBZA</name>
<dbReference type="EMBL" id="CAAKMV010000151">
    <property type="protein sequence ID" value="VIO61141.1"/>
    <property type="molecule type" value="Genomic_DNA"/>
</dbReference>
<reference evidence="2" key="2">
    <citation type="submission" date="2021-03" db="EMBL/GenBank/DDBJ databases">
        <authorList>
            <person name="Alouane T."/>
            <person name="Langin T."/>
            <person name="Bonhomme L."/>
        </authorList>
    </citation>
    <scope>NUCLEOTIDE SEQUENCE</scope>
    <source>
        <strain evidence="2">MDC_Fg202</strain>
    </source>
</reference>
<proteinExistence type="predicted"/>
<feature type="compositionally biased region" description="Pro residues" evidence="1">
    <location>
        <begin position="26"/>
        <end position="43"/>
    </location>
</feature>
<accession>A0A4E9EEC6</accession>
<sequence>ASNKEERGHDLSACSLANHRIAKYPNPGPTLPTPTKTPLPTSPVLPKRGMGRVSQRSDDYPAVRQMSDSLSFIYYSVWTIYGSDCVTTRRYSGDRSLIGRNSFVGVYGSFFHKPKPSANIPNVHVKICLELGGNSGITVIVTDNGRRVESESWNVAATDQITQGAVGDSNIEQGEDVGLIEIANQLWTDAVRQNSLRDDTSSKTCVLLGLVQFASVDGFVYRKNFSTSEILQFISCLFLDRMRGATNTLAIRIV</sequence>
<reference evidence="3" key="1">
    <citation type="submission" date="2019-04" db="EMBL/GenBank/DDBJ databases">
        <authorList>
            <person name="Melise S."/>
            <person name="Noan J."/>
            <person name="Okalmin O."/>
        </authorList>
    </citation>
    <scope>NUCLEOTIDE SEQUENCE</scope>
    <source>
        <strain evidence="3">FN9</strain>
    </source>
</reference>
<feature type="region of interest" description="Disordered" evidence="1">
    <location>
        <begin position="21"/>
        <end position="60"/>
    </location>
</feature>
<protein>
    <submittedName>
        <fullName evidence="3">Uncharacterized protein</fullName>
    </submittedName>
</protein>
<evidence type="ECO:0000313" key="2">
    <source>
        <dbReference type="EMBL" id="CAG1974571.1"/>
    </source>
</evidence>
<dbReference type="EMBL" id="CAJPIJ010000097">
    <property type="protein sequence ID" value="CAG1974571.1"/>
    <property type="molecule type" value="Genomic_DNA"/>
</dbReference>
<feature type="non-terminal residue" evidence="3">
    <location>
        <position position="1"/>
    </location>
</feature>
<evidence type="ECO:0000313" key="3">
    <source>
        <dbReference type="EMBL" id="VIO61141.1"/>
    </source>
</evidence>
<gene>
    <name evidence="3" type="ORF">FUG_LOCUS428797</name>
    <name evidence="2" type="ORF">MDCFG202_LOCUS137464</name>
</gene>
<dbReference type="AlphaFoldDB" id="A0A4E9EEC6"/>